<dbReference type="InterPro" id="IPR050248">
    <property type="entry name" value="Polysacc_deacetylase_ArnD"/>
</dbReference>
<dbReference type="InterPro" id="IPR011330">
    <property type="entry name" value="Glyco_hydro/deAcase_b/a-brl"/>
</dbReference>
<dbReference type="GO" id="GO:0016810">
    <property type="term" value="F:hydrolase activity, acting on carbon-nitrogen (but not peptide) bonds"/>
    <property type="evidence" value="ECO:0007669"/>
    <property type="project" value="InterPro"/>
</dbReference>
<dbReference type="RefSeq" id="WP_184308892.1">
    <property type="nucleotide sequence ID" value="NZ_JACHXU010000029.1"/>
</dbReference>
<keyword evidence="1" id="KW-0479">Metal-binding</keyword>
<dbReference type="GO" id="GO:0005975">
    <property type="term" value="P:carbohydrate metabolic process"/>
    <property type="evidence" value="ECO:0007669"/>
    <property type="project" value="InterPro"/>
</dbReference>
<dbReference type="GO" id="GO:0016020">
    <property type="term" value="C:membrane"/>
    <property type="evidence" value="ECO:0007669"/>
    <property type="project" value="TreeGrafter"/>
</dbReference>
<dbReference type="AlphaFoldDB" id="A0A7W5E4F8"/>
<dbReference type="EMBL" id="JACHXU010000029">
    <property type="protein sequence ID" value="MBB3209913.1"/>
    <property type="molecule type" value="Genomic_DNA"/>
</dbReference>
<sequence>MMTSKAILTTSWDDGHPLDQKLADMLESNGIDATFYIPRQSQLATLGESEVAALSDRFEIGGHTLDHLALTTLSDDETARQVKQCKDWVQDVTGRPCEMFCPPLGKFADADVRCIADAGFRGFRSVELLRTCPPKSTSVVADNGDTTELWELPTSIQTNPHGRVRYLRNTLKRRRVRSTITALMGSKLSDWTSMTERLLKRTIRHGGVFHLWGHSWEIEQNNQWQSLERVLSMLGRHVKNGAIQTMNNTQVCRAFESK</sequence>
<dbReference type="PANTHER" id="PTHR10587">
    <property type="entry name" value="GLYCOSYL TRANSFERASE-RELATED"/>
    <property type="match status" value="1"/>
</dbReference>
<accession>A0A7W5E4F8</accession>
<feature type="domain" description="NodB homology" evidence="3">
    <location>
        <begin position="5"/>
        <end position="121"/>
    </location>
</feature>
<keyword evidence="2" id="KW-0378">Hydrolase</keyword>
<dbReference type="Pfam" id="PF01522">
    <property type="entry name" value="Polysacc_deac_1"/>
    <property type="match status" value="1"/>
</dbReference>
<dbReference type="SUPFAM" id="SSF88713">
    <property type="entry name" value="Glycoside hydrolase/deacetylase"/>
    <property type="match status" value="1"/>
</dbReference>
<reference evidence="4 5" key="1">
    <citation type="submission" date="2020-08" db="EMBL/GenBank/DDBJ databases">
        <title>Genomic Encyclopedia of Type Strains, Phase III (KMG-III): the genomes of soil and plant-associated and newly described type strains.</title>
        <authorList>
            <person name="Whitman W."/>
        </authorList>
    </citation>
    <scope>NUCLEOTIDE SEQUENCE [LARGE SCALE GENOMIC DNA]</scope>
    <source>
        <strain evidence="4 5">CECT 8075</strain>
    </source>
</reference>
<dbReference type="InterPro" id="IPR002509">
    <property type="entry name" value="NODB_dom"/>
</dbReference>
<proteinExistence type="predicted"/>
<evidence type="ECO:0000256" key="1">
    <source>
        <dbReference type="ARBA" id="ARBA00022723"/>
    </source>
</evidence>
<evidence type="ECO:0000313" key="4">
    <source>
        <dbReference type="EMBL" id="MBB3209913.1"/>
    </source>
</evidence>
<keyword evidence="5" id="KW-1185">Reference proteome</keyword>
<organism evidence="4 5">
    <name type="scientific">Aporhodopirellula rubra</name>
    <dbReference type="NCBI Taxonomy" id="980271"/>
    <lineage>
        <taxon>Bacteria</taxon>
        <taxon>Pseudomonadati</taxon>
        <taxon>Planctomycetota</taxon>
        <taxon>Planctomycetia</taxon>
        <taxon>Pirellulales</taxon>
        <taxon>Pirellulaceae</taxon>
        <taxon>Aporhodopirellula</taxon>
    </lineage>
</organism>
<dbReference type="PANTHER" id="PTHR10587:SF133">
    <property type="entry name" value="CHITIN DEACETYLASE 1-RELATED"/>
    <property type="match status" value="1"/>
</dbReference>
<evidence type="ECO:0000259" key="3">
    <source>
        <dbReference type="Pfam" id="PF01522"/>
    </source>
</evidence>
<evidence type="ECO:0000256" key="2">
    <source>
        <dbReference type="ARBA" id="ARBA00022801"/>
    </source>
</evidence>
<dbReference type="Proteomes" id="UP000536179">
    <property type="component" value="Unassembled WGS sequence"/>
</dbReference>
<evidence type="ECO:0000313" key="5">
    <source>
        <dbReference type="Proteomes" id="UP000536179"/>
    </source>
</evidence>
<dbReference type="GO" id="GO:0046872">
    <property type="term" value="F:metal ion binding"/>
    <property type="evidence" value="ECO:0007669"/>
    <property type="project" value="UniProtKB-KW"/>
</dbReference>
<protein>
    <submittedName>
        <fullName evidence="4">Peptidoglycan/xylan/chitin deacetylase (PgdA/CDA1 family)</fullName>
    </submittedName>
</protein>
<gene>
    <name evidence="4" type="ORF">FHS27_005758</name>
</gene>
<dbReference type="Gene3D" id="3.20.20.370">
    <property type="entry name" value="Glycoside hydrolase/deacetylase"/>
    <property type="match status" value="1"/>
</dbReference>
<name>A0A7W5E4F8_9BACT</name>
<comment type="caution">
    <text evidence="4">The sequence shown here is derived from an EMBL/GenBank/DDBJ whole genome shotgun (WGS) entry which is preliminary data.</text>
</comment>